<sequence>MTRAVTPLEMAARVEFAKAIYVHAGATPIPVHNAGHSSLTRQADGTFTSPSGLVYGCPNLDQGLLRPLIADQGSAILFCDRAECVWLHPDDMSFSEAIYPQGPDWEVVPGVHVTPGKTRWARPQDLPSGWTDGYDWHEG</sequence>
<name>A0ABP8WSD3_9MICO</name>
<protein>
    <submittedName>
        <fullName evidence="1">Uncharacterized protein</fullName>
    </submittedName>
</protein>
<gene>
    <name evidence="1" type="ORF">GCM10023198_10580</name>
</gene>
<keyword evidence="2" id="KW-1185">Reference proteome</keyword>
<dbReference type="Proteomes" id="UP001500843">
    <property type="component" value="Unassembled WGS sequence"/>
</dbReference>
<accession>A0ABP8WSD3</accession>
<evidence type="ECO:0000313" key="1">
    <source>
        <dbReference type="EMBL" id="GAA4693100.1"/>
    </source>
</evidence>
<organism evidence="1 2">
    <name type="scientific">Promicromonospora umidemergens</name>
    <dbReference type="NCBI Taxonomy" id="629679"/>
    <lineage>
        <taxon>Bacteria</taxon>
        <taxon>Bacillati</taxon>
        <taxon>Actinomycetota</taxon>
        <taxon>Actinomycetes</taxon>
        <taxon>Micrococcales</taxon>
        <taxon>Promicromonosporaceae</taxon>
        <taxon>Promicromonospora</taxon>
    </lineage>
</organism>
<proteinExistence type="predicted"/>
<comment type="caution">
    <text evidence="1">The sequence shown here is derived from an EMBL/GenBank/DDBJ whole genome shotgun (WGS) entry which is preliminary data.</text>
</comment>
<reference evidence="2" key="1">
    <citation type="journal article" date="2019" name="Int. J. Syst. Evol. Microbiol.">
        <title>The Global Catalogue of Microorganisms (GCM) 10K type strain sequencing project: providing services to taxonomists for standard genome sequencing and annotation.</title>
        <authorList>
            <consortium name="The Broad Institute Genomics Platform"/>
            <consortium name="The Broad Institute Genome Sequencing Center for Infectious Disease"/>
            <person name="Wu L."/>
            <person name="Ma J."/>
        </authorList>
    </citation>
    <scope>NUCLEOTIDE SEQUENCE [LARGE SCALE GENOMIC DNA]</scope>
    <source>
        <strain evidence="2">JCM 17975</strain>
    </source>
</reference>
<evidence type="ECO:0000313" key="2">
    <source>
        <dbReference type="Proteomes" id="UP001500843"/>
    </source>
</evidence>
<dbReference type="EMBL" id="BAABHM010000006">
    <property type="protein sequence ID" value="GAA4693100.1"/>
    <property type="molecule type" value="Genomic_DNA"/>
</dbReference>